<dbReference type="CDD" id="cd18186">
    <property type="entry name" value="BTB_POZ_ZBTB_KLHL-like"/>
    <property type="match status" value="1"/>
</dbReference>
<protein>
    <submittedName>
        <fullName evidence="3">Btk-binding protein-related</fullName>
    </submittedName>
</protein>
<dbReference type="InterPro" id="IPR000408">
    <property type="entry name" value="Reg_chr_condens"/>
</dbReference>
<evidence type="ECO:0000256" key="1">
    <source>
        <dbReference type="PROSITE-ProRule" id="PRU00235"/>
    </source>
</evidence>
<accession>A0AAV7YQU2</accession>
<dbReference type="InterPro" id="IPR009091">
    <property type="entry name" value="RCC1/BLIP-II"/>
</dbReference>
<feature type="repeat" description="RCC1" evidence="1">
    <location>
        <begin position="206"/>
        <end position="257"/>
    </location>
</feature>
<evidence type="ECO:0000259" key="2">
    <source>
        <dbReference type="PROSITE" id="PS50097"/>
    </source>
</evidence>
<gene>
    <name evidence="3" type="ORF">M0812_21064</name>
</gene>
<dbReference type="InterPro" id="IPR011333">
    <property type="entry name" value="SKP1/BTB/POZ_sf"/>
</dbReference>
<sequence>MENNTSLYFLGVPEFGYIAKDQSNLPGWCETKIKNTQTIKKIVAGVGKNFLVWKNPNKLEFYEKDKEIKKYKLPNNEQIKDIDATYQTYQILTQSGKVWSLASMNQYMEVPILDADKSTFEEIRPVTFFTEKNLFVNEFIMGSCSAYYICNGDKLYVTGSNAEGRLGTGNSTTKNEPMPIFLRDKVTKIFGGIWAMNFFFITSEPDHLYAVGHNSSGELGIGNRVHQSTPQIVEKFKGTDVMNVRSCNNHTTLITTDGKTYSCGAANNNGQDSQQVFFTLIPQLKDKKAVQLATGSHKTLVLTEDNELYGWALSSEKPKNLNTQKSYHPIKIKLPNFFTKYLHTKNKIKISCGIYCSFLYLDSSNIIIEDFTNLFESKKFCDSKIGSIGNEIEIHKSLVECRTKLKITQIKKFFEDKNKEQTLNFLKWVYCDVISNEKLLEQTFNTLQLTYPPENKLQTDLLHLYKDEESKDYSILVQEDSEFENNQEEEQEEEEEEEFFEEIPVHKLVLIARSGLFREMFTNISENTNKVKDYSGKTIESLEILIKYFYTDKIELTADDDPELIIEELSDAVEYYQLNANSNLNYELKKIKNNFNLN</sequence>
<dbReference type="EMBL" id="JANTQA010000047">
    <property type="protein sequence ID" value="KAJ3432133.1"/>
    <property type="molecule type" value="Genomic_DNA"/>
</dbReference>
<dbReference type="PANTHER" id="PTHR45982:SF1">
    <property type="entry name" value="REGULATOR OF CHROMOSOME CONDENSATION"/>
    <property type="match status" value="1"/>
</dbReference>
<comment type="caution">
    <text evidence="3">The sequence shown here is derived from an EMBL/GenBank/DDBJ whole genome shotgun (WGS) entry which is preliminary data.</text>
</comment>
<evidence type="ECO:0000313" key="4">
    <source>
        <dbReference type="Proteomes" id="UP001146793"/>
    </source>
</evidence>
<reference evidence="3" key="1">
    <citation type="submission" date="2022-08" db="EMBL/GenBank/DDBJ databases">
        <title>Novel sulphate-reducing endosymbionts in the free-living metamonad Anaeramoeba.</title>
        <authorList>
            <person name="Jerlstrom-Hultqvist J."/>
            <person name="Cepicka I."/>
            <person name="Gallot-Lavallee L."/>
            <person name="Salas-Leiva D."/>
            <person name="Curtis B.A."/>
            <person name="Zahonova K."/>
            <person name="Pipaliya S."/>
            <person name="Dacks J."/>
            <person name="Roger A.J."/>
        </authorList>
    </citation>
    <scope>NUCLEOTIDE SEQUENCE</scope>
    <source>
        <strain evidence="3">Busselton2</strain>
    </source>
</reference>
<proteinExistence type="predicted"/>
<dbReference type="PROSITE" id="PS50097">
    <property type="entry name" value="BTB"/>
    <property type="match status" value="1"/>
</dbReference>
<dbReference type="InterPro" id="IPR051553">
    <property type="entry name" value="Ran_GTPase-activating"/>
</dbReference>
<dbReference type="InterPro" id="IPR000210">
    <property type="entry name" value="BTB/POZ_dom"/>
</dbReference>
<feature type="domain" description="BTB" evidence="2">
    <location>
        <begin position="501"/>
        <end position="558"/>
    </location>
</feature>
<dbReference type="Proteomes" id="UP001146793">
    <property type="component" value="Unassembled WGS sequence"/>
</dbReference>
<dbReference type="PANTHER" id="PTHR45982">
    <property type="entry name" value="REGULATOR OF CHROMOSOME CONDENSATION"/>
    <property type="match status" value="1"/>
</dbReference>
<dbReference type="Gene3D" id="3.30.710.10">
    <property type="entry name" value="Potassium Channel Kv1.1, Chain A"/>
    <property type="match status" value="1"/>
</dbReference>
<dbReference type="Pfam" id="PF00651">
    <property type="entry name" value="BTB"/>
    <property type="match status" value="1"/>
</dbReference>
<name>A0AAV7YQU2_9EUKA</name>
<organism evidence="3 4">
    <name type="scientific">Anaeramoeba flamelloides</name>
    <dbReference type="NCBI Taxonomy" id="1746091"/>
    <lineage>
        <taxon>Eukaryota</taxon>
        <taxon>Metamonada</taxon>
        <taxon>Anaeramoebidae</taxon>
        <taxon>Anaeramoeba</taxon>
    </lineage>
</organism>
<evidence type="ECO:0000313" key="3">
    <source>
        <dbReference type="EMBL" id="KAJ3432133.1"/>
    </source>
</evidence>
<dbReference type="AlphaFoldDB" id="A0AAV7YQU2"/>
<dbReference type="Gene3D" id="2.130.10.30">
    <property type="entry name" value="Regulator of chromosome condensation 1/beta-lactamase-inhibitor protein II"/>
    <property type="match status" value="1"/>
</dbReference>
<dbReference type="SUPFAM" id="SSF50985">
    <property type="entry name" value="RCC1/BLIP-II"/>
    <property type="match status" value="2"/>
</dbReference>
<dbReference type="SUPFAM" id="SSF54695">
    <property type="entry name" value="POZ domain"/>
    <property type="match status" value="1"/>
</dbReference>
<dbReference type="Pfam" id="PF00415">
    <property type="entry name" value="RCC1"/>
    <property type="match status" value="1"/>
</dbReference>
<dbReference type="PROSITE" id="PS50012">
    <property type="entry name" value="RCC1_3"/>
    <property type="match status" value="1"/>
</dbReference>